<dbReference type="PANTHER" id="PTHR21737:SF4">
    <property type="entry name" value="SPLICING FACTOR CACTIN"/>
    <property type="match status" value="1"/>
</dbReference>
<gene>
    <name evidence="2" type="primary">CACTIN</name>
    <name evidence="2" type="ORF">SO694_0042300</name>
</gene>
<dbReference type="InterPro" id="IPR019134">
    <property type="entry name" value="Cactin_C"/>
</dbReference>
<feature type="domain" description="Splicing factor Cactin C-terminal" evidence="1">
    <location>
        <begin position="20"/>
        <end position="144"/>
    </location>
</feature>
<organism evidence="2 3">
    <name type="scientific">Aureococcus anophagefferens</name>
    <name type="common">Harmful bloom alga</name>
    <dbReference type="NCBI Taxonomy" id="44056"/>
    <lineage>
        <taxon>Eukaryota</taxon>
        <taxon>Sar</taxon>
        <taxon>Stramenopiles</taxon>
        <taxon>Ochrophyta</taxon>
        <taxon>Pelagophyceae</taxon>
        <taxon>Pelagomonadales</taxon>
        <taxon>Pelagomonadaceae</taxon>
        <taxon>Aureococcus</taxon>
    </lineage>
</organism>
<sequence>DEDVMAASSEVAAAMPRPDWADRYEPRKPRYLNRIKTGYEWNLYNRAHYSSEEPPPKAVQGYKFNIFYPDLVDASKVPIFKLEPCAEGDEFVVIRFKAGAPYEDLAFKIVNQEWESQPKRGFRCVFERGILQLHFNFKRWRYRR</sequence>
<dbReference type="SMART" id="SM01050">
    <property type="entry name" value="CactinC_cactus"/>
    <property type="match status" value="1"/>
</dbReference>
<dbReference type="EMBL" id="JBBJCI010000341">
    <property type="protein sequence ID" value="KAK7234217.1"/>
    <property type="molecule type" value="Genomic_DNA"/>
</dbReference>
<comment type="caution">
    <text evidence="2">The sequence shown here is derived from an EMBL/GenBank/DDBJ whole genome shotgun (WGS) entry which is preliminary data.</text>
</comment>
<keyword evidence="3" id="KW-1185">Reference proteome</keyword>
<feature type="non-terminal residue" evidence="2">
    <location>
        <position position="1"/>
    </location>
</feature>
<protein>
    <submittedName>
        <fullName evidence="2">Cactin-like protein</fullName>
    </submittedName>
</protein>
<dbReference type="Pfam" id="PF09732">
    <property type="entry name" value="CactinC_cactus"/>
    <property type="match status" value="1"/>
</dbReference>
<reference evidence="2 3" key="1">
    <citation type="submission" date="2024-03" db="EMBL/GenBank/DDBJ databases">
        <title>Aureococcus anophagefferens CCMP1851 and Kratosvirus quantuckense: Draft genome of a second virus-susceptible host strain in the model system.</title>
        <authorList>
            <person name="Chase E."/>
            <person name="Truchon A.R."/>
            <person name="Schepens W."/>
            <person name="Wilhelm S.W."/>
        </authorList>
    </citation>
    <scope>NUCLEOTIDE SEQUENCE [LARGE SCALE GENOMIC DNA]</scope>
    <source>
        <strain evidence="2 3">CCMP1851</strain>
    </source>
</reference>
<evidence type="ECO:0000313" key="2">
    <source>
        <dbReference type="EMBL" id="KAK7234217.1"/>
    </source>
</evidence>
<evidence type="ECO:0000259" key="1">
    <source>
        <dbReference type="Pfam" id="PF09732"/>
    </source>
</evidence>
<accession>A0ABR1FNL2</accession>
<proteinExistence type="predicted"/>
<evidence type="ECO:0000313" key="3">
    <source>
        <dbReference type="Proteomes" id="UP001363151"/>
    </source>
</evidence>
<name>A0ABR1FNL2_AURAN</name>
<dbReference type="Proteomes" id="UP001363151">
    <property type="component" value="Unassembled WGS sequence"/>
</dbReference>
<dbReference type="PANTHER" id="PTHR21737">
    <property type="entry name" value="POLYGLUTAMINE BINDING PROTEIN 1/MARVEL MEMBRANE-ASSOCIATING DOMAIN CONTAINING 3"/>
    <property type="match status" value="1"/>
</dbReference>